<evidence type="ECO:0000313" key="11">
    <source>
        <dbReference type="Proteomes" id="UP001595478"/>
    </source>
</evidence>
<dbReference type="InterPro" id="IPR006483">
    <property type="entry name" value="CRISPR-assoc_Cas3_HD"/>
</dbReference>
<dbReference type="Pfam" id="PF22590">
    <property type="entry name" value="Cas3-like_C_2"/>
    <property type="match status" value="1"/>
</dbReference>
<evidence type="ECO:0000256" key="1">
    <source>
        <dbReference type="ARBA" id="ARBA00006847"/>
    </source>
</evidence>
<proteinExistence type="inferred from homology"/>
<dbReference type="InterPro" id="IPR013395">
    <property type="entry name" value="CRISPR-assoc_Cas3_yers"/>
</dbReference>
<gene>
    <name evidence="10" type="primary">cas3f</name>
    <name evidence="10" type="ORF">ACFOHL_16825</name>
</gene>
<keyword evidence="7" id="KW-0067">ATP-binding</keyword>
<dbReference type="EMBL" id="JBHRSW010000049">
    <property type="protein sequence ID" value="MFC3123288.1"/>
    <property type="molecule type" value="Genomic_DNA"/>
</dbReference>
<evidence type="ECO:0000256" key="4">
    <source>
        <dbReference type="ARBA" id="ARBA00022741"/>
    </source>
</evidence>
<keyword evidence="3" id="KW-0479">Metal-binding</keyword>
<evidence type="ECO:0000256" key="3">
    <source>
        <dbReference type="ARBA" id="ARBA00022723"/>
    </source>
</evidence>
<dbReference type="SUPFAM" id="SSF52540">
    <property type="entry name" value="P-loop containing nucleoside triphosphate hydrolases"/>
    <property type="match status" value="1"/>
</dbReference>
<evidence type="ECO:0000256" key="7">
    <source>
        <dbReference type="ARBA" id="ARBA00022840"/>
    </source>
</evidence>
<keyword evidence="8" id="KW-0051">Antiviral defense</keyword>
<keyword evidence="4" id="KW-0547">Nucleotide-binding</keyword>
<protein>
    <submittedName>
        <fullName evidence="10">Type I-F CRISPR-associated helicase Cas3f</fullName>
    </submittedName>
</protein>
<dbReference type="RefSeq" id="WP_376921408.1">
    <property type="nucleotide sequence ID" value="NZ_JBHRSW010000049.1"/>
</dbReference>
<dbReference type="Pfam" id="PF21384">
    <property type="entry name" value="Cas3_I-F_Cas2"/>
    <property type="match status" value="1"/>
</dbReference>
<keyword evidence="6" id="KW-0347">Helicase</keyword>
<feature type="domain" description="HD Cas3-type" evidence="9">
    <location>
        <begin position="102"/>
        <end position="289"/>
    </location>
</feature>
<comment type="caution">
    <text evidence="10">The sequence shown here is derived from an EMBL/GenBank/DDBJ whole genome shotgun (WGS) entry which is preliminary data.</text>
</comment>
<evidence type="ECO:0000256" key="6">
    <source>
        <dbReference type="ARBA" id="ARBA00022806"/>
    </source>
</evidence>
<comment type="similarity">
    <text evidence="1">In the N-terminal section; belongs to the CRISPR-associated nuclease Cas3-HD family.</text>
</comment>
<keyword evidence="11" id="KW-1185">Reference proteome</keyword>
<dbReference type="NCBIfam" id="TIGR02562">
    <property type="entry name" value="cas3_yersinia"/>
    <property type="match status" value="1"/>
</dbReference>
<evidence type="ECO:0000256" key="5">
    <source>
        <dbReference type="ARBA" id="ARBA00022801"/>
    </source>
</evidence>
<keyword evidence="5" id="KW-0378">Hydrolase</keyword>
<organism evidence="10 11">
    <name type="scientific">Agaribacter flavus</name>
    <dbReference type="NCBI Taxonomy" id="1902781"/>
    <lineage>
        <taxon>Bacteria</taxon>
        <taxon>Pseudomonadati</taxon>
        <taxon>Pseudomonadota</taxon>
        <taxon>Gammaproteobacteria</taxon>
        <taxon>Alteromonadales</taxon>
        <taxon>Alteromonadaceae</taxon>
        <taxon>Agaribacter</taxon>
    </lineage>
</organism>
<evidence type="ECO:0000256" key="8">
    <source>
        <dbReference type="ARBA" id="ARBA00023118"/>
    </source>
</evidence>
<dbReference type="Proteomes" id="UP001595478">
    <property type="component" value="Unassembled WGS sequence"/>
</dbReference>
<reference evidence="11" key="1">
    <citation type="journal article" date="2019" name="Int. J. Syst. Evol. Microbiol.">
        <title>The Global Catalogue of Microorganisms (GCM) 10K type strain sequencing project: providing services to taxonomists for standard genome sequencing and annotation.</title>
        <authorList>
            <consortium name="The Broad Institute Genomics Platform"/>
            <consortium name="The Broad Institute Genome Sequencing Center for Infectious Disease"/>
            <person name="Wu L."/>
            <person name="Ma J."/>
        </authorList>
    </citation>
    <scope>NUCLEOTIDE SEQUENCE [LARGE SCALE GENOMIC DNA]</scope>
    <source>
        <strain evidence="11">KCTC 52473</strain>
    </source>
</reference>
<accession>A0ABV7FSI3</accession>
<dbReference type="InterPro" id="IPR027417">
    <property type="entry name" value="P-loop_NTPase"/>
</dbReference>
<evidence type="ECO:0000256" key="2">
    <source>
        <dbReference type="ARBA" id="ARBA00009046"/>
    </source>
</evidence>
<dbReference type="InterPro" id="IPR048823">
    <property type="entry name" value="Cas3_I-F_Cas2"/>
</dbReference>
<dbReference type="InterPro" id="IPR038257">
    <property type="entry name" value="CRISPR-assoc_Cas3_HD_sf"/>
</dbReference>
<evidence type="ECO:0000313" key="10">
    <source>
        <dbReference type="EMBL" id="MFC3123288.1"/>
    </source>
</evidence>
<dbReference type="PROSITE" id="PS51643">
    <property type="entry name" value="HD_CAS3"/>
    <property type="match status" value="1"/>
</dbReference>
<sequence length="1148" mass="131643">MMVTFISQCEKNALKKTRRVLDAFANRIGDNTWQTVITEDGLSTVKKMLRQTASKSTAVSCHWIRSRSRSQFLWVVGNKSKFNSEGVVAVNRTKRNLLTADEQHDWNYLPLIQALAGLAALLHDWGKATALFQQKLASSKQKMLGDPVRHEWISLLLFQAFVQSANSVSMENDEPWLQKLSAGDIDENHLKKIVLESDIKPFKKLPPLAQLVAWLIVSHHRLPLPEKELCAEYKGELLDSISKVLSQITMHWGYQNTRRETEKENLYKQRLNLCFTFPKGILSQSTRWLRETQKWANKLSHETNNALQTINDGSYRLILHHARLSLMLGDHFYSSLDVDDKRRLTSDAKWKGSSTLFANTDKKTRALKQTLDEHLMGVARYALRSAYLLPAFETEPSTADDVESLRRPITDKRFKWQDKAVISISDWREAYERSDKRKYGFFAVNMASTGSGKTFANAKIMRALSGDAQSLRFVLALGLRTLTLQTGDEYRERIGLNESQLAVMIGSKAVMELHQDRVQLSNSNSFEHSGSESQEPLLKDDFESNCDIPDDHLATVLPDEKSRKFLYAPVLTCTIDHLMSATETKRGGRFILPTLRLMSSDLVIDEIDDFTGDDLIAIGRLIHLAGMLGRKVMISSATIPPFMAEGYFKAYRDGWRLYCKTRGASNAIGCAWIDDFKTQVNTNNSDLLCDAILQYRQSHSVYVSNRIEKLKKQVVKRRATIISSEHLIDTVDSKTPLSFECTDGKQDAYFNLVAQSAMNSHKQHNTKDPKSRLKVSFGVVRVANIPPCVALTEYLLNYNWPVNFDARIMAYHSQQVMLLRSEQERHLDEVLKRKEKPGESPKSFNNVVVRDHLERISKDSPDVKNVLFIVVATPVEEVGRDHDFDWAVIEPSSYRSIVQMAGRVQRHRSVEVTKPNVSLLQYNWKAIQNQHKENHKAFCRPGFETAIPLHSHDLRKLVDEKALTKRLDATPRIQMPEHLSANYLRHLLVSEGLAELEHFETWRTLANYKSKAEGDQVGPETLQGWLNFHWHLTALAQQLTPFRNSQKSLHVFLLFDQESNDCRFYEKDQQGVPIDREQVLNIRRIEMSDLQLNKLWLTRDFVSACLSYAQNDEKRSALDVSLRYGELNFIHNETEQYRYNDQLGLVKI</sequence>
<comment type="similarity">
    <text evidence="2">In the central section; belongs to the CRISPR-associated helicase Cas3 family.</text>
</comment>
<dbReference type="InterPro" id="IPR054712">
    <property type="entry name" value="Cas3-like_dom"/>
</dbReference>
<evidence type="ECO:0000259" key="9">
    <source>
        <dbReference type="PROSITE" id="PS51643"/>
    </source>
</evidence>
<dbReference type="Gene3D" id="1.10.3210.30">
    <property type="match status" value="1"/>
</dbReference>
<name>A0ABV7FSI3_9ALTE</name>